<dbReference type="EC" id="6.1.1.14" evidence="8"/>
<dbReference type="PANTHER" id="PTHR10745">
    <property type="entry name" value="GLYCYL-TRNA SYNTHETASE/DNA POLYMERASE SUBUNIT GAMMA-2"/>
    <property type="match status" value="1"/>
</dbReference>
<evidence type="ECO:0000256" key="1">
    <source>
        <dbReference type="ARBA" id="ARBA00008226"/>
    </source>
</evidence>
<dbReference type="GO" id="GO:1990742">
    <property type="term" value="C:microvesicle"/>
    <property type="evidence" value="ECO:0007669"/>
    <property type="project" value="UniProtKB-ARBA"/>
</dbReference>
<evidence type="ECO:0000256" key="5">
    <source>
        <dbReference type="ARBA" id="ARBA00022840"/>
    </source>
</evidence>
<dbReference type="NCBIfam" id="NF003211">
    <property type="entry name" value="PRK04173.1"/>
    <property type="match status" value="1"/>
</dbReference>
<keyword evidence="6 8" id="KW-0648">Protein biosynthesis</keyword>
<feature type="binding site" evidence="8">
    <location>
        <begin position="323"/>
        <end position="327"/>
    </location>
    <ligand>
        <name>substrate</name>
    </ligand>
</feature>
<comment type="subcellular location">
    <subcellularLocation>
        <location evidence="8">Cytoplasm</location>
    </subcellularLocation>
</comment>
<comment type="function">
    <text evidence="8">Catalyzes the attachment of glycine to tRNA(Gly).</text>
</comment>
<dbReference type="PRINTS" id="PR01043">
    <property type="entry name" value="TRNASYNTHGLY"/>
</dbReference>
<dbReference type="RefSeq" id="WP_098038902.1">
    <property type="nucleotide sequence ID" value="NZ_CWGJ01000025.1"/>
</dbReference>
<dbReference type="NCBIfam" id="TIGR00389">
    <property type="entry name" value="glyS_dimeric"/>
    <property type="match status" value="1"/>
</dbReference>
<feature type="binding site" evidence="8">
    <location>
        <position position="169"/>
    </location>
    <ligand>
        <name>substrate</name>
    </ligand>
</feature>
<gene>
    <name evidence="10" type="primary">glyqs1</name>
    <name evidence="8" type="synonym">glyQS</name>
    <name evidence="10" type="ORF">ELAC_1718</name>
</gene>
<feature type="binding site" evidence="8">
    <location>
        <begin position="283"/>
        <end position="284"/>
    </location>
    <ligand>
        <name>ATP</name>
        <dbReference type="ChEBI" id="CHEBI:30616"/>
    </ligand>
</feature>
<dbReference type="Pfam" id="PF03129">
    <property type="entry name" value="HGTP_anticodon"/>
    <property type="match status" value="1"/>
</dbReference>
<dbReference type="InterPro" id="IPR022961">
    <property type="entry name" value="Gly_tRNA_ligase_bac"/>
</dbReference>
<dbReference type="FunFam" id="3.40.50.800:FF:000002">
    <property type="entry name" value="Glycine--tRNA ligase"/>
    <property type="match status" value="1"/>
</dbReference>
<name>A0A0H5E6X5_9BACT</name>
<dbReference type="InterPro" id="IPR036621">
    <property type="entry name" value="Anticodon-bd_dom_sf"/>
</dbReference>
<evidence type="ECO:0000256" key="4">
    <source>
        <dbReference type="ARBA" id="ARBA00022741"/>
    </source>
</evidence>
<dbReference type="GO" id="GO:0006426">
    <property type="term" value="P:glycyl-tRNA aminoacylation"/>
    <property type="evidence" value="ECO:0007669"/>
    <property type="project" value="UniProtKB-UniRule"/>
</dbReference>
<evidence type="ECO:0000256" key="3">
    <source>
        <dbReference type="ARBA" id="ARBA00022598"/>
    </source>
</evidence>
<evidence type="ECO:0000259" key="9">
    <source>
        <dbReference type="PROSITE" id="PS50862"/>
    </source>
</evidence>
<dbReference type="SUPFAM" id="SSF52954">
    <property type="entry name" value="Class II aaRS ABD-related"/>
    <property type="match status" value="1"/>
</dbReference>
<evidence type="ECO:0000256" key="6">
    <source>
        <dbReference type="ARBA" id="ARBA00022917"/>
    </source>
</evidence>
<comment type="catalytic activity">
    <reaction evidence="8">
        <text>tRNA(Gly) + glycine + ATP = glycyl-tRNA(Gly) + AMP + diphosphate</text>
        <dbReference type="Rhea" id="RHEA:16013"/>
        <dbReference type="Rhea" id="RHEA-COMP:9664"/>
        <dbReference type="Rhea" id="RHEA-COMP:9683"/>
        <dbReference type="ChEBI" id="CHEBI:30616"/>
        <dbReference type="ChEBI" id="CHEBI:33019"/>
        <dbReference type="ChEBI" id="CHEBI:57305"/>
        <dbReference type="ChEBI" id="CHEBI:78442"/>
        <dbReference type="ChEBI" id="CHEBI:78522"/>
        <dbReference type="ChEBI" id="CHEBI:456215"/>
        <dbReference type="EC" id="6.1.1.14"/>
    </reaction>
</comment>
<dbReference type="CDD" id="cd00774">
    <property type="entry name" value="GlyRS-like_core"/>
    <property type="match status" value="1"/>
</dbReference>
<keyword evidence="7 8" id="KW-0030">Aminoacyl-tRNA synthetase</keyword>
<dbReference type="InterPro" id="IPR006195">
    <property type="entry name" value="aa-tRNA-synth_II"/>
</dbReference>
<comment type="subunit">
    <text evidence="8">Homodimer.</text>
</comment>
<dbReference type="HAMAP" id="MF_00253_B">
    <property type="entry name" value="Gly_tRNA_synth_B"/>
    <property type="match status" value="1"/>
</dbReference>
<dbReference type="PANTHER" id="PTHR10745:SF8">
    <property type="entry name" value="DNA POLYMERASE SUBUNIT GAMMA-2, MITOCHONDRIAL"/>
    <property type="match status" value="1"/>
</dbReference>
<dbReference type="Proteomes" id="UP000220251">
    <property type="component" value="Unassembled WGS sequence"/>
</dbReference>
<dbReference type="Pfam" id="PF00587">
    <property type="entry name" value="tRNA-synt_2b"/>
    <property type="match status" value="1"/>
</dbReference>
<dbReference type="EMBL" id="CWGJ01000025">
    <property type="protein sequence ID" value="CRX39045.1"/>
    <property type="molecule type" value="Genomic_DNA"/>
</dbReference>
<dbReference type="InterPro" id="IPR027031">
    <property type="entry name" value="Gly-tRNA_synthase/POLG2"/>
</dbReference>
<dbReference type="Gene3D" id="3.40.50.800">
    <property type="entry name" value="Anticodon-binding domain"/>
    <property type="match status" value="1"/>
</dbReference>
<dbReference type="PROSITE" id="PS50862">
    <property type="entry name" value="AA_TRNA_LIGASE_II"/>
    <property type="match status" value="1"/>
</dbReference>
<dbReference type="InterPro" id="IPR033731">
    <property type="entry name" value="GlyRS-like_core"/>
</dbReference>
<evidence type="ECO:0000256" key="8">
    <source>
        <dbReference type="HAMAP-Rule" id="MF_00253"/>
    </source>
</evidence>
<dbReference type="InterPro" id="IPR004154">
    <property type="entry name" value="Anticodon-bd"/>
</dbReference>
<dbReference type="SUPFAM" id="SSF55681">
    <property type="entry name" value="Class II aaRS and biotin synthetases"/>
    <property type="match status" value="1"/>
</dbReference>
<reference evidence="11" key="1">
    <citation type="submission" date="2015-06" db="EMBL/GenBank/DDBJ databases">
        <authorList>
            <person name="Bertelli C."/>
        </authorList>
    </citation>
    <scope>NUCLEOTIDE SEQUENCE [LARGE SCALE GENOMIC DNA]</scope>
    <source>
        <strain evidence="11">CRIB-30</strain>
    </source>
</reference>
<feature type="binding site" evidence="8">
    <location>
        <begin position="201"/>
        <end position="203"/>
    </location>
    <ligand>
        <name>ATP</name>
        <dbReference type="ChEBI" id="CHEBI:30616"/>
    </ligand>
</feature>
<dbReference type="AlphaFoldDB" id="A0A0H5E6X5"/>
<dbReference type="GO" id="GO:0005737">
    <property type="term" value="C:cytoplasm"/>
    <property type="evidence" value="ECO:0007669"/>
    <property type="project" value="UniProtKB-SubCell"/>
</dbReference>
<feature type="binding site" evidence="8">
    <location>
        <begin position="211"/>
        <end position="216"/>
    </location>
    <ligand>
        <name>ATP</name>
        <dbReference type="ChEBI" id="CHEBI:30616"/>
    </ligand>
</feature>
<feature type="domain" description="Aminoacyl-transfer RNA synthetases class-II family profile" evidence="9">
    <location>
        <begin position="5"/>
        <end position="358"/>
    </location>
</feature>
<comment type="similarity">
    <text evidence="1 8">Belongs to the class-II aminoacyl-tRNA synthetase family.</text>
</comment>
<evidence type="ECO:0000313" key="11">
    <source>
        <dbReference type="Proteomes" id="UP000220251"/>
    </source>
</evidence>
<organism evidence="10 11">
    <name type="scientific">Estrella lausannensis</name>
    <dbReference type="NCBI Taxonomy" id="483423"/>
    <lineage>
        <taxon>Bacteria</taxon>
        <taxon>Pseudomonadati</taxon>
        <taxon>Chlamydiota</taxon>
        <taxon>Chlamydiia</taxon>
        <taxon>Parachlamydiales</taxon>
        <taxon>Candidatus Criblamydiaceae</taxon>
        <taxon>Estrella</taxon>
    </lineage>
</organism>
<dbReference type="InterPro" id="IPR045864">
    <property type="entry name" value="aa-tRNA-synth_II/BPL/LPL"/>
</dbReference>
<evidence type="ECO:0000313" key="10">
    <source>
        <dbReference type="EMBL" id="CRX39045.1"/>
    </source>
</evidence>
<accession>A0A0H5E6X5</accession>
<keyword evidence="4 8" id="KW-0547">Nucleotide-binding</keyword>
<dbReference type="InterPro" id="IPR002315">
    <property type="entry name" value="tRNA-synt_gly"/>
</dbReference>
<dbReference type="InterPro" id="IPR002314">
    <property type="entry name" value="aa-tRNA-synt_IIb"/>
</dbReference>
<dbReference type="GO" id="GO:0015966">
    <property type="term" value="P:diadenosine tetraphosphate biosynthetic process"/>
    <property type="evidence" value="ECO:0007669"/>
    <property type="project" value="UniProtKB-ARBA"/>
</dbReference>
<proteinExistence type="inferred from homology"/>
<dbReference type="OrthoDB" id="9760853at2"/>
<evidence type="ECO:0000256" key="7">
    <source>
        <dbReference type="ARBA" id="ARBA00023146"/>
    </source>
</evidence>
<feature type="binding site" evidence="8">
    <location>
        <begin position="327"/>
        <end position="330"/>
    </location>
    <ligand>
        <name>ATP</name>
        <dbReference type="ChEBI" id="CHEBI:30616"/>
    </ligand>
</feature>
<keyword evidence="2 8" id="KW-0963">Cytoplasm</keyword>
<keyword evidence="3 8" id="KW-0436">Ligase</keyword>
<keyword evidence="11" id="KW-1185">Reference proteome</keyword>
<feature type="binding site" evidence="8">
    <location>
        <position position="100"/>
    </location>
    <ligand>
        <name>substrate</name>
    </ligand>
</feature>
<protein>
    <recommendedName>
        <fullName evidence="8">Glycine--tRNA ligase</fullName>
        <ecNumber evidence="8">6.1.1.14</ecNumber>
    </recommendedName>
    <alternativeName>
        <fullName evidence="8">Glycyl-tRNA synthetase</fullName>
        <shortName evidence="8">GlyRS</shortName>
    </alternativeName>
</protein>
<evidence type="ECO:0000256" key="2">
    <source>
        <dbReference type="ARBA" id="ARBA00022490"/>
    </source>
</evidence>
<dbReference type="GO" id="GO:0005524">
    <property type="term" value="F:ATP binding"/>
    <property type="evidence" value="ECO:0007669"/>
    <property type="project" value="UniProtKB-UniRule"/>
</dbReference>
<dbReference type="Gene3D" id="3.30.930.10">
    <property type="entry name" value="Bira Bifunctional Protein, Domain 2"/>
    <property type="match status" value="1"/>
</dbReference>
<dbReference type="GO" id="GO:0070062">
    <property type="term" value="C:extracellular exosome"/>
    <property type="evidence" value="ECO:0007669"/>
    <property type="project" value="UniProtKB-ARBA"/>
</dbReference>
<sequence length="459" mass="52612">MSESDLLKKVVALCKRRGFVFPGSEIYGGFANTYSYGPLGAQLKKNVRDLWWQLFVQRREDMVGLDGPILLHPEAWRASGHVEGFNDALIDCKSCKARLRADHLLEKALGIDVEGLSLEAINTLVQDNNVRCPHCDAFDWTPARHFNLMFSTELSKTQEGSSIAYLRPETAQAIFLDFKNIINTMRVQVPFGVAQVGKAFRNEITPGNFIFRVIEFEQMEIEYFIHPSKWETTFSNWLEEMQKFCRAIGITKTSLFEHPQEKLSHYSKRTVDIMYDFPFGRSELYGIAYRTDFDLKRHSEFAKVNMEYLDPKSNERYIPHVIEPTFGLDRSVLAVLCEGYREETLEGGESRVVLGLHPSIAPVKVGIFPLMKKDGMAEKAQAIARTLSKRWHVNYDEGGAIGKRYRRQDEIGTPFCITVDYQTLEDNTVTLRHRDSMKQERLNIADLESILAPAFEINV</sequence>
<feature type="binding site" evidence="8">
    <location>
        <begin position="216"/>
        <end position="220"/>
    </location>
    <ligand>
        <name>substrate</name>
    </ligand>
</feature>
<dbReference type="GO" id="GO:0004820">
    <property type="term" value="F:glycine-tRNA ligase activity"/>
    <property type="evidence" value="ECO:0007669"/>
    <property type="project" value="UniProtKB-UniRule"/>
</dbReference>
<keyword evidence="5 8" id="KW-0067">ATP-binding</keyword>
<dbReference type="GO" id="GO:0004081">
    <property type="term" value="F:bis(5'-nucleosyl)-tetraphosphatase (asymmetrical) activity"/>
    <property type="evidence" value="ECO:0007669"/>
    <property type="project" value="UniProtKB-ARBA"/>
</dbReference>
<dbReference type="CDD" id="cd00858">
    <property type="entry name" value="GlyRS_anticodon"/>
    <property type="match status" value="1"/>
</dbReference>